<dbReference type="PROSITE" id="PS51257">
    <property type="entry name" value="PROKAR_LIPOPROTEIN"/>
    <property type="match status" value="1"/>
</dbReference>
<name>A0A423PVJ1_9GAMM</name>
<dbReference type="InterPro" id="IPR028974">
    <property type="entry name" value="TSP_type-3_rpt"/>
</dbReference>
<dbReference type="Proteomes" id="UP000285310">
    <property type="component" value="Unassembled WGS sequence"/>
</dbReference>
<dbReference type="SUPFAM" id="SSF103647">
    <property type="entry name" value="TSP type-3 repeat"/>
    <property type="match status" value="2"/>
</dbReference>
<evidence type="ECO:0000256" key="2">
    <source>
        <dbReference type="ARBA" id="ARBA00022837"/>
    </source>
</evidence>
<keyword evidence="5" id="KW-1185">Reference proteome</keyword>
<gene>
    <name evidence="4" type="ORF">SAJA_06240</name>
</gene>
<dbReference type="AlphaFoldDB" id="A0A423PVJ1"/>
<evidence type="ECO:0000313" key="4">
    <source>
        <dbReference type="EMBL" id="ROO29604.1"/>
    </source>
</evidence>
<dbReference type="GO" id="GO:0007155">
    <property type="term" value="P:cell adhesion"/>
    <property type="evidence" value="ECO:0007669"/>
    <property type="project" value="InterPro"/>
</dbReference>
<proteinExistence type="predicted"/>
<dbReference type="InterPro" id="IPR003367">
    <property type="entry name" value="Thrombospondin_3-like_rpt"/>
</dbReference>
<comment type="caution">
    <text evidence="4">The sequence shown here is derived from an EMBL/GenBank/DDBJ whole genome shotgun (WGS) entry which is preliminary data.</text>
</comment>
<keyword evidence="1" id="KW-0732">Signal</keyword>
<sequence>MSDIKYWGATGLIACALLVTGCSDDKDVDLGQADNGNDSMQPVDTDGDGINDNNDNCPAIANPDQTDTDGDGIGDACDNDDDDDGIADGPDNCPLTSNPDQQDSDGDGIGDACDSDQGNGDGDADGDGVNNDDDNCPTTPNPDQTDTDGDGVGDVCDTDSDVAASSCSFGDNAAFSPIANADDDSNDVNVASGADGVCLLCGVQNPNNAIDSNLDNAARLNTTVGALGGSAFITITGNQDYSGNRRVGFVLGRPDNVLTLDLIRSLDVTLFNDGEEVADSNDSDLLNLDLLGLIGDNSRQLALVQTNQTFDAIRLRLNGGVNALSNVDVFSACVQNGTIPDGGEVTDTDRLSNALSGLTAQLTDLGNDNAVSDGLNDAVTRVTDALAAALNGGNTQNLSSDVNSALMTLQDQLSQLTMAGGDFSLDNLVTNLTTGLSGFNPDAGDNDNPLENTLSQLQGALSGLGDDNGGNASAAVQNALMQVRDALASQDADDALSNAAQSALSQLQVAITRLDASNGAVSDPLANVLDNLNGTIQSVQDGSSDNPLQSLLASLANADLGEMNDNAIKQGLDQLRMQLTSVIGDGDPVATLTNTLSQLQNRLADSGNDVDNDVLESLLTNIKSSIDAINLSDGTTGLSSGLSGALDTLDNSLSNISLTGDNGDDDVNNALSSLENALDNLDISDLQDGSENGPGAGLVDALSNLRTTLGDLLGGLLGGVGDVLTP</sequence>
<keyword evidence="2" id="KW-0106">Calcium</keyword>
<evidence type="ECO:0008006" key="6">
    <source>
        <dbReference type="Google" id="ProtNLM"/>
    </source>
</evidence>
<feature type="compositionally biased region" description="Acidic residues" evidence="3">
    <location>
        <begin position="145"/>
        <end position="157"/>
    </location>
</feature>
<dbReference type="Gene3D" id="4.10.1080.10">
    <property type="entry name" value="TSP type-3 repeat"/>
    <property type="match status" value="2"/>
</dbReference>
<evidence type="ECO:0000256" key="3">
    <source>
        <dbReference type="SAM" id="MobiDB-lite"/>
    </source>
</evidence>
<dbReference type="PROSITE" id="PS51234">
    <property type="entry name" value="TSP3"/>
    <property type="match status" value="2"/>
</dbReference>
<evidence type="ECO:0000313" key="5">
    <source>
        <dbReference type="Proteomes" id="UP000285310"/>
    </source>
</evidence>
<reference evidence="4 5" key="1">
    <citation type="submission" date="2013-10" db="EMBL/GenBank/DDBJ databases">
        <title>Salinisphaera japonica YTM-1 Genome Sequencing.</title>
        <authorList>
            <person name="Lai Q."/>
            <person name="Li C."/>
            <person name="Shao Z."/>
        </authorList>
    </citation>
    <scope>NUCLEOTIDE SEQUENCE [LARGE SCALE GENOMIC DNA]</scope>
    <source>
        <strain evidence="4 5">YTM-1</strain>
    </source>
</reference>
<evidence type="ECO:0000256" key="1">
    <source>
        <dbReference type="ARBA" id="ARBA00022729"/>
    </source>
</evidence>
<dbReference type="EMBL" id="AYKG01000014">
    <property type="protein sequence ID" value="ROO29604.1"/>
    <property type="molecule type" value="Genomic_DNA"/>
</dbReference>
<feature type="compositionally biased region" description="Acidic residues" evidence="3">
    <location>
        <begin position="66"/>
        <end position="86"/>
    </location>
</feature>
<feature type="compositionally biased region" description="Acidic residues" evidence="3">
    <location>
        <begin position="122"/>
        <end position="135"/>
    </location>
</feature>
<dbReference type="GO" id="GO:0005509">
    <property type="term" value="F:calcium ion binding"/>
    <property type="evidence" value="ECO:0007669"/>
    <property type="project" value="InterPro"/>
</dbReference>
<organism evidence="4 5">
    <name type="scientific">Salinisphaera japonica YTM-1</name>
    <dbReference type="NCBI Taxonomy" id="1209778"/>
    <lineage>
        <taxon>Bacteria</taxon>
        <taxon>Pseudomonadati</taxon>
        <taxon>Pseudomonadota</taxon>
        <taxon>Gammaproteobacteria</taxon>
        <taxon>Salinisphaerales</taxon>
        <taxon>Salinisphaeraceae</taxon>
        <taxon>Salinisphaera</taxon>
    </lineage>
</organism>
<dbReference type="InParanoid" id="A0A423PVJ1"/>
<dbReference type="RefSeq" id="WP_123657776.1">
    <property type="nucleotide sequence ID" value="NZ_AYKG01000014.1"/>
</dbReference>
<protein>
    <recommendedName>
        <fullName evidence="6">Thrombospondin</fullName>
    </recommendedName>
</protein>
<dbReference type="InterPro" id="IPR017897">
    <property type="entry name" value="Thrombospondin_3_rpt"/>
</dbReference>
<dbReference type="PANTHER" id="PTHR10199">
    <property type="entry name" value="THROMBOSPONDIN"/>
    <property type="match status" value="1"/>
</dbReference>
<dbReference type="Pfam" id="PF02412">
    <property type="entry name" value="TSP_3"/>
    <property type="match status" value="4"/>
</dbReference>
<feature type="region of interest" description="Disordered" evidence="3">
    <location>
        <begin position="28"/>
        <end position="157"/>
    </location>
</feature>
<accession>A0A423PVJ1</accession>
<dbReference type="OrthoDB" id="6197493at2"/>